<evidence type="ECO:0000313" key="1">
    <source>
        <dbReference type="EMBL" id="AHY25383.1"/>
    </source>
</evidence>
<dbReference type="GeneID" id="19485020"/>
<sequence>MKSFNSFLNEGAYEIKQAALKSGKGYTNDAEGKRLFDADYKQYGNSNHLLSAWKSFQVTGEIFDKKLQASSPAKPAVKEKFPVSTAEFKKLVDANKKVLDAYEAAGKLAQELIQKMKPFYDGKKLDFKTDYPLIAVAGIKDITVGADFTARLKKRLSAAEEALHHSKNL</sequence>
<proteinExistence type="predicted"/>
<name>A0A023W5P1_9CAUD</name>
<dbReference type="Proteomes" id="UP000024445">
    <property type="component" value="Segment"/>
</dbReference>
<keyword evidence="2" id="KW-1185">Reference proteome</keyword>
<organism evidence="1 2">
    <name type="scientific">Serratia phage PS2</name>
    <dbReference type="NCBI Taxonomy" id="1481112"/>
    <lineage>
        <taxon>Viruses</taxon>
        <taxon>Duplodnaviria</taxon>
        <taxon>Heunggongvirae</taxon>
        <taxon>Uroviricota</taxon>
        <taxon>Caudoviricetes</taxon>
        <taxon>Muldoonvirus</taxon>
        <taxon>Muldoonvirus PS2</taxon>
    </lineage>
</organism>
<reference evidence="1 2" key="1">
    <citation type="submission" date="2014-01" db="EMBL/GenBank/DDBJ databases">
        <authorList>
            <person name="Zhang G."/>
            <person name="Jin J."/>
            <person name="Li Z.J."/>
            <person name="Wang S.W."/>
            <person name="Chen S.J."/>
            <person name="Wang S.M."/>
            <person name="Wang X.T."/>
            <person name="Li Y.H."/>
            <person name="Wang J."/>
            <person name="Yang C.K."/>
            <person name="Wang L."/>
        </authorList>
    </citation>
    <scope>NUCLEOTIDE SEQUENCE [LARGE SCALE GENOMIC DNA]</scope>
</reference>
<accession>A0A023W5P1</accession>
<protein>
    <submittedName>
        <fullName evidence="1">Uncharacterized protein</fullName>
    </submittedName>
</protein>
<evidence type="ECO:0000313" key="2">
    <source>
        <dbReference type="Proteomes" id="UP000024445"/>
    </source>
</evidence>
<dbReference type="RefSeq" id="YP_009030184.1">
    <property type="nucleotide sequence ID" value="NC_024121.1"/>
</dbReference>
<dbReference type="KEGG" id="vg:19485020"/>
<gene>
    <name evidence="1" type="ORF">PS2_137</name>
</gene>
<dbReference type="EMBL" id="KJ025957">
    <property type="protein sequence ID" value="AHY25383.1"/>
    <property type="molecule type" value="Genomic_DNA"/>
</dbReference>